<gene>
    <name evidence="2" type="ORF">VO01_00620</name>
</gene>
<dbReference type="AlphaFoldDB" id="A0A0D5CE05"/>
<proteinExistence type="predicted"/>
<dbReference type="InterPro" id="IPR014004">
    <property type="entry name" value="Transpt-assoc_nodulatn_dom_bac"/>
</dbReference>
<dbReference type="PATRIC" id="fig|33014.5.peg.139"/>
<dbReference type="PANTHER" id="PTHR34606">
    <property type="entry name" value="BON DOMAIN-CONTAINING PROTEIN"/>
    <property type="match status" value="1"/>
</dbReference>
<dbReference type="KEGG" id="cmh:VO01_00620"/>
<evidence type="ECO:0000313" key="3">
    <source>
        <dbReference type="Proteomes" id="UP000032604"/>
    </source>
</evidence>
<name>A0A0D5CE05_9MICO</name>
<feature type="domain" description="BON" evidence="1">
    <location>
        <begin position="85"/>
        <end position="152"/>
    </location>
</feature>
<protein>
    <recommendedName>
        <fullName evidence="1">BON domain-containing protein</fullName>
    </recommendedName>
</protein>
<dbReference type="Proteomes" id="UP000032604">
    <property type="component" value="Chromosome"/>
</dbReference>
<feature type="domain" description="BON" evidence="1">
    <location>
        <begin position="9"/>
        <end position="77"/>
    </location>
</feature>
<dbReference type="EMBL" id="CP011043">
    <property type="protein sequence ID" value="AJW77848.1"/>
    <property type="molecule type" value="Genomic_DNA"/>
</dbReference>
<dbReference type="PANTHER" id="PTHR34606:SF15">
    <property type="entry name" value="BON DOMAIN-CONTAINING PROTEIN"/>
    <property type="match status" value="1"/>
</dbReference>
<accession>A0A0D5CE05</accession>
<dbReference type="PROSITE" id="PS50914">
    <property type="entry name" value="BON"/>
    <property type="match status" value="3"/>
</dbReference>
<dbReference type="RefSeq" id="WP_045526118.1">
    <property type="nucleotide sequence ID" value="NZ_CP011043.1"/>
</dbReference>
<dbReference type="Gene3D" id="3.30.1340.30">
    <property type="match status" value="3"/>
</dbReference>
<organism evidence="2 3">
    <name type="scientific">Clavibacter michiganensis subsp. insidiosus</name>
    <dbReference type="NCBI Taxonomy" id="33014"/>
    <lineage>
        <taxon>Bacteria</taxon>
        <taxon>Bacillati</taxon>
        <taxon>Actinomycetota</taxon>
        <taxon>Actinomycetes</taxon>
        <taxon>Micrococcales</taxon>
        <taxon>Microbacteriaceae</taxon>
        <taxon>Clavibacter</taxon>
    </lineage>
</organism>
<feature type="domain" description="BON" evidence="1">
    <location>
        <begin position="155"/>
        <end position="223"/>
    </location>
</feature>
<evidence type="ECO:0000313" key="2">
    <source>
        <dbReference type="EMBL" id="AJW77848.1"/>
    </source>
</evidence>
<dbReference type="HOGENOM" id="CLU_082070_0_0_11"/>
<dbReference type="InterPro" id="IPR051686">
    <property type="entry name" value="Lipoprotein_DolP"/>
</dbReference>
<sequence length="223" mass="23764">MTTIENRSTDQVTRRSVEDELAWTPEVDAPGIGVAVVDGVVTLSGEVDDLGRQHAAVRAAFRTTGVTTVVDDLVIHPGSYTWTSTETDLAKKVQQALAWSSQVPPEVHATVSGHEVTLGGTVEWQYERAAAARVVRGIRGVSSVVDGIALSPRAAAGDTERRIRDALIRSATVDAERVRVAAEGTTVTLSGRVGSDDERQQAVAAAWASPHVEHVVDAIRVDR</sequence>
<dbReference type="SMART" id="SM00749">
    <property type="entry name" value="BON"/>
    <property type="match status" value="3"/>
</dbReference>
<dbReference type="InterPro" id="IPR007055">
    <property type="entry name" value="BON_dom"/>
</dbReference>
<reference evidence="2 3" key="1">
    <citation type="journal article" date="2015" name="Genome Announc.">
        <title>Complete Genome Sequence of Clavibacter michiganensis subsp. insidiosus R1-1 Using PacBio Single-Molecule Real-Time Technology.</title>
        <authorList>
            <person name="Lu Y."/>
            <person name="Samac D.A."/>
            <person name="Glazebrook J."/>
            <person name="Ishimaru C.A."/>
        </authorList>
    </citation>
    <scope>NUCLEOTIDE SEQUENCE [LARGE SCALE GENOMIC DNA]</scope>
    <source>
        <strain evidence="2 3">R1-1</strain>
    </source>
</reference>
<dbReference type="Pfam" id="PF04972">
    <property type="entry name" value="BON"/>
    <property type="match status" value="3"/>
</dbReference>
<evidence type="ECO:0000259" key="1">
    <source>
        <dbReference type="PROSITE" id="PS50914"/>
    </source>
</evidence>